<accession>A0ABQ9I408</accession>
<evidence type="ECO:0000256" key="4">
    <source>
        <dbReference type="ARBA" id="ARBA00022722"/>
    </source>
</evidence>
<protein>
    <recommendedName>
        <fullName evidence="8">DDE Tnp4 domain-containing protein</fullName>
    </recommendedName>
</protein>
<evidence type="ECO:0000256" key="5">
    <source>
        <dbReference type="ARBA" id="ARBA00022723"/>
    </source>
</evidence>
<dbReference type="PANTHER" id="PTHR22930:SF269">
    <property type="entry name" value="NUCLEASE HARBI1-LIKE PROTEIN"/>
    <property type="match status" value="1"/>
</dbReference>
<keyword evidence="6" id="KW-0378">Hydrolase</keyword>
<dbReference type="Proteomes" id="UP001159363">
    <property type="component" value="Chromosome 3"/>
</dbReference>
<sequence length="303" mass="35241">MDQSDVVEETLLLAALIQDEQQPRYVTAYKRRREEEGEFHTLYQQLRQHEERFYIYFRMTIECFDEILYLIKGDIQKEYTNYRKPIEPAECLAVALRYLATGDSYSTIGHSFRIGFSSVSIIVEEVCNAIWKRLQPICLPEPTWEIRERTISSFQDVWRFPNYLGSIYGTRVAVKCPDKTGSAYFSYLHKFSINLMAIVDHNYTFLFIDVGGYEKNSDGGVFEASAMGQKLLNGTLNTPRDRPLPEQNEPTPGVLIGDEAFPLGPNLLRPFPYRQSRHGKNKHVYNKRLCRARRVVEKIPLVF</sequence>
<evidence type="ECO:0000256" key="2">
    <source>
        <dbReference type="ARBA" id="ARBA00004123"/>
    </source>
</evidence>
<comment type="subcellular location">
    <subcellularLocation>
        <location evidence="2">Nucleus</location>
    </subcellularLocation>
</comment>
<evidence type="ECO:0000256" key="7">
    <source>
        <dbReference type="ARBA" id="ARBA00023242"/>
    </source>
</evidence>
<organism evidence="9 10">
    <name type="scientific">Dryococelus australis</name>
    <dbReference type="NCBI Taxonomy" id="614101"/>
    <lineage>
        <taxon>Eukaryota</taxon>
        <taxon>Metazoa</taxon>
        <taxon>Ecdysozoa</taxon>
        <taxon>Arthropoda</taxon>
        <taxon>Hexapoda</taxon>
        <taxon>Insecta</taxon>
        <taxon>Pterygota</taxon>
        <taxon>Neoptera</taxon>
        <taxon>Polyneoptera</taxon>
        <taxon>Phasmatodea</taxon>
        <taxon>Verophasmatodea</taxon>
        <taxon>Anareolatae</taxon>
        <taxon>Phasmatidae</taxon>
        <taxon>Eurycanthinae</taxon>
        <taxon>Dryococelus</taxon>
    </lineage>
</organism>
<evidence type="ECO:0000256" key="1">
    <source>
        <dbReference type="ARBA" id="ARBA00001968"/>
    </source>
</evidence>
<evidence type="ECO:0000259" key="8">
    <source>
        <dbReference type="Pfam" id="PF13359"/>
    </source>
</evidence>
<name>A0ABQ9I408_9NEOP</name>
<comment type="caution">
    <text evidence="9">The sequence shown here is derived from an EMBL/GenBank/DDBJ whole genome shotgun (WGS) entry which is preliminary data.</text>
</comment>
<evidence type="ECO:0000256" key="3">
    <source>
        <dbReference type="ARBA" id="ARBA00006958"/>
    </source>
</evidence>
<dbReference type="PANTHER" id="PTHR22930">
    <property type="match status" value="1"/>
</dbReference>
<dbReference type="InterPro" id="IPR045249">
    <property type="entry name" value="HARBI1-like"/>
</dbReference>
<evidence type="ECO:0000256" key="6">
    <source>
        <dbReference type="ARBA" id="ARBA00022801"/>
    </source>
</evidence>
<keyword evidence="10" id="KW-1185">Reference proteome</keyword>
<reference evidence="9 10" key="1">
    <citation type="submission" date="2023-02" db="EMBL/GenBank/DDBJ databases">
        <title>LHISI_Scaffold_Assembly.</title>
        <authorList>
            <person name="Stuart O.P."/>
            <person name="Cleave R."/>
            <person name="Magrath M.J.L."/>
            <person name="Mikheyev A.S."/>
        </authorList>
    </citation>
    <scope>NUCLEOTIDE SEQUENCE [LARGE SCALE GENOMIC DNA]</scope>
    <source>
        <strain evidence="9">Daus_M_001</strain>
        <tissue evidence="9">Leg muscle</tissue>
    </source>
</reference>
<evidence type="ECO:0000313" key="10">
    <source>
        <dbReference type="Proteomes" id="UP001159363"/>
    </source>
</evidence>
<gene>
    <name evidence="9" type="ORF">PR048_010606</name>
</gene>
<keyword evidence="7" id="KW-0539">Nucleus</keyword>
<evidence type="ECO:0000313" key="9">
    <source>
        <dbReference type="EMBL" id="KAJ8891096.1"/>
    </source>
</evidence>
<dbReference type="InterPro" id="IPR027806">
    <property type="entry name" value="HARBI1_dom"/>
</dbReference>
<dbReference type="EMBL" id="JARBHB010000003">
    <property type="protein sequence ID" value="KAJ8891096.1"/>
    <property type="molecule type" value="Genomic_DNA"/>
</dbReference>
<proteinExistence type="inferred from homology"/>
<keyword evidence="5" id="KW-0479">Metal-binding</keyword>
<feature type="domain" description="DDE Tnp4" evidence="8">
    <location>
        <begin position="167"/>
        <end position="298"/>
    </location>
</feature>
<keyword evidence="4" id="KW-0540">Nuclease</keyword>
<comment type="cofactor">
    <cofactor evidence="1">
        <name>a divalent metal cation</name>
        <dbReference type="ChEBI" id="CHEBI:60240"/>
    </cofactor>
</comment>
<dbReference type="Pfam" id="PF13359">
    <property type="entry name" value="DDE_Tnp_4"/>
    <property type="match status" value="1"/>
</dbReference>
<comment type="similarity">
    <text evidence="3">Belongs to the HARBI1 family.</text>
</comment>